<evidence type="ECO:0000313" key="3">
    <source>
        <dbReference type="EMBL" id="MBE6833978.1"/>
    </source>
</evidence>
<sequence length="243" mass="27474">MISGTILFLDYQRQMTADKEFEDLRGILSTETLSTAGGPYSPAVIPQTAGQRYGQLAKQNPDLAGWIQIEGTSINYPVMQTPKDPHYYLDHDFQRQYSPYGVPYADSRSDLSGGNVLIYGHHTKNKGMFGALVEYERQSYYQAHPVILFDTLERYGFYQIVMVVKTTALLNDPSAFDYTKAAFPSDEKEFQTFLSACEKRELYPTGESVSFGDRLLLLSTCEYSKEDGRLLIVAKQMKTADTK</sequence>
<protein>
    <submittedName>
        <fullName evidence="3">Class B sortase</fullName>
    </submittedName>
</protein>
<reference evidence="3" key="1">
    <citation type="submission" date="2019-04" db="EMBL/GenBank/DDBJ databases">
        <title>Evolution of Biomass-Degrading Anaerobic Consortia Revealed by Metagenomics.</title>
        <authorList>
            <person name="Peng X."/>
        </authorList>
    </citation>
    <scope>NUCLEOTIDE SEQUENCE</scope>
    <source>
        <strain evidence="3">SIG551</strain>
    </source>
</reference>
<dbReference type="Gene3D" id="2.40.260.10">
    <property type="entry name" value="Sortase"/>
    <property type="match status" value="1"/>
</dbReference>
<dbReference type="EMBL" id="SVNY01000005">
    <property type="protein sequence ID" value="MBE6833978.1"/>
    <property type="molecule type" value="Genomic_DNA"/>
</dbReference>
<keyword evidence="1" id="KW-0378">Hydrolase</keyword>
<comment type="caution">
    <text evidence="3">The sequence shown here is derived from an EMBL/GenBank/DDBJ whole genome shotgun (WGS) entry which is preliminary data.</text>
</comment>
<dbReference type="SUPFAM" id="SSF63817">
    <property type="entry name" value="Sortase"/>
    <property type="match status" value="1"/>
</dbReference>
<organism evidence="3 4">
    <name type="scientific">Faecalispora sporosphaeroides</name>
    <dbReference type="NCBI Taxonomy" id="1549"/>
    <lineage>
        <taxon>Bacteria</taxon>
        <taxon>Bacillati</taxon>
        <taxon>Bacillota</taxon>
        <taxon>Clostridia</taxon>
        <taxon>Eubacteriales</taxon>
        <taxon>Oscillospiraceae</taxon>
        <taxon>Faecalispora</taxon>
    </lineage>
</organism>
<dbReference type="GO" id="GO:0016787">
    <property type="term" value="F:hydrolase activity"/>
    <property type="evidence" value="ECO:0007669"/>
    <property type="project" value="UniProtKB-KW"/>
</dbReference>
<name>A0A928KSR1_9FIRM</name>
<feature type="active site" description="Proton donor/acceptor" evidence="2">
    <location>
        <position position="121"/>
    </location>
</feature>
<dbReference type="AlphaFoldDB" id="A0A928KSR1"/>
<dbReference type="Proteomes" id="UP000754750">
    <property type="component" value="Unassembled WGS sequence"/>
</dbReference>
<proteinExistence type="predicted"/>
<evidence type="ECO:0000313" key="4">
    <source>
        <dbReference type="Proteomes" id="UP000754750"/>
    </source>
</evidence>
<dbReference type="InterPro" id="IPR005754">
    <property type="entry name" value="Sortase"/>
</dbReference>
<feature type="active site" description="Acyl-thioester intermediate" evidence="2">
    <location>
        <position position="221"/>
    </location>
</feature>
<gene>
    <name evidence="3" type="ORF">E7512_10470</name>
</gene>
<dbReference type="CDD" id="cd05826">
    <property type="entry name" value="Sortase_B"/>
    <property type="match status" value="1"/>
</dbReference>
<dbReference type="InterPro" id="IPR023365">
    <property type="entry name" value="Sortase_dom-sf"/>
</dbReference>
<evidence type="ECO:0000256" key="2">
    <source>
        <dbReference type="PIRSR" id="PIRSR605754-1"/>
    </source>
</evidence>
<dbReference type="InterPro" id="IPR009835">
    <property type="entry name" value="SrtB"/>
</dbReference>
<dbReference type="Pfam" id="PF04203">
    <property type="entry name" value="Sortase"/>
    <property type="match status" value="1"/>
</dbReference>
<accession>A0A928KSR1</accession>
<evidence type="ECO:0000256" key="1">
    <source>
        <dbReference type="ARBA" id="ARBA00022801"/>
    </source>
</evidence>